<dbReference type="EMBL" id="BAABUJ010000047">
    <property type="protein sequence ID" value="GAA5805539.1"/>
    <property type="molecule type" value="Genomic_DNA"/>
</dbReference>
<proteinExistence type="predicted"/>
<organism evidence="2 3">
    <name type="scientific">Helicostylum pulchrum</name>
    <dbReference type="NCBI Taxonomy" id="562976"/>
    <lineage>
        <taxon>Eukaryota</taxon>
        <taxon>Fungi</taxon>
        <taxon>Fungi incertae sedis</taxon>
        <taxon>Mucoromycota</taxon>
        <taxon>Mucoromycotina</taxon>
        <taxon>Mucoromycetes</taxon>
        <taxon>Mucorales</taxon>
        <taxon>Mucorineae</taxon>
        <taxon>Mucoraceae</taxon>
        <taxon>Helicostylum</taxon>
    </lineage>
</organism>
<reference evidence="2 3" key="1">
    <citation type="submission" date="2024-04" db="EMBL/GenBank/DDBJ databases">
        <title>genome sequences of Mucor flavus KT1a and Helicostylum pulchrum KT1b strains isolation_sourced from the surface of a dry-aged beef.</title>
        <authorList>
            <person name="Toyotome T."/>
            <person name="Hosono M."/>
            <person name="Torimaru M."/>
            <person name="Fukuda K."/>
            <person name="Mikami N."/>
        </authorList>
    </citation>
    <scope>NUCLEOTIDE SEQUENCE [LARGE SCALE GENOMIC DNA]</scope>
    <source>
        <strain evidence="2 3">KT1b</strain>
    </source>
</reference>
<feature type="compositionally biased region" description="Basic and acidic residues" evidence="1">
    <location>
        <begin position="1"/>
        <end position="11"/>
    </location>
</feature>
<dbReference type="Proteomes" id="UP001476247">
    <property type="component" value="Unassembled WGS sequence"/>
</dbReference>
<feature type="region of interest" description="Disordered" evidence="1">
    <location>
        <begin position="1"/>
        <end position="54"/>
    </location>
</feature>
<evidence type="ECO:0000313" key="3">
    <source>
        <dbReference type="Proteomes" id="UP001476247"/>
    </source>
</evidence>
<comment type="caution">
    <text evidence="2">The sequence shown here is derived from an EMBL/GenBank/DDBJ whole genome shotgun (WGS) entry which is preliminary data.</text>
</comment>
<sequence length="115" mass="13084">MPVETRAERENNSISIGTRVRARSEANAADATMNEGQYPARRRRRRRTSDIAGPYQARGYRTRHLTAGDRNQEYLQEGVPEVAREYLRTIGAFQGDRICEKEGCNKTMLSYTVGT</sequence>
<name>A0ABP9YF10_9FUNG</name>
<evidence type="ECO:0000313" key="2">
    <source>
        <dbReference type="EMBL" id="GAA5805539.1"/>
    </source>
</evidence>
<accession>A0ABP9YF10</accession>
<evidence type="ECO:0000256" key="1">
    <source>
        <dbReference type="SAM" id="MobiDB-lite"/>
    </source>
</evidence>
<gene>
    <name evidence="2" type="ORF">HPULCUR_011056</name>
</gene>
<keyword evidence="3" id="KW-1185">Reference proteome</keyword>
<protein>
    <submittedName>
        <fullName evidence="2">Uncharacterized protein</fullName>
    </submittedName>
</protein>